<organism evidence="1 2">
    <name type="scientific">Shewanella salipaludis</name>
    <dbReference type="NCBI Taxonomy" id="2723052"/>
    <lineage>
        <taxon>Bacteria</taxon>
        <taxon>Pseudomonadati</taxon>
        <taxon>Pseudomonadota</taxon>
        <taxon>Gammaproteobacteria</taxon>
        <taxon>Alteromonadales</taxon>
        <taxon>Shewanellaceae</taxon>
        <taxon>Shewanella</taxon>
    </lineage>
</organism>
<dbReference type="AlphaFoldDB" id="A0A972G6E9"/>
<proteinExistence type="predicted"/>
<accession>A0A972G6E9</accession>
<dbReference type="NCBIfam" id="TIGR02444">
    <property type="entry name" value="TIGR02444 family protein"/>
    <property type="match status" value="1"/>
</dbReference>
<comment type="caution">
    <text evidence="1">The sequence shown here is derived from an EMBL/GenBank/DDBJ whole genome shotgun (WGS) entry which is preliminary data.</text>
</comment>
<sequence>MGKKTQYDPALWQECEQAYARHGALCLTLQDSHGVNVNLLLLARQLDLCGVWLAPAQWQTLQQQIAHWEQSLLLPYRQLRRLAKSHLLEAEYQQMLALELMLERKSQRLILHKLNQLTPEGTQTNLSSYLGLFGLDAGTYPELSPETA</sequence>
<dbReference type="EMBL" id="JAAXYH010000005">
    <property type="protein sequence ID" value="NMH65340.1"/>
    <property type="molecule type" value="Genomic_DNA"/>
</dbReference>
<dbReference type="RefSeq" id="WP_169564046.1">
    <property type="nucleotide sequence ID" value="NZ_JAAXYH010000005.1"/>
</dbReference>
<dbReference type="Proteomes" id="UP000737113">
    <property type="component" value="Unassembled WGS sequence"/>
</dbReference>
<evidence type="ECO:0000313" key="2">
    <source>
        <dbReference type="Proteomes" id="UP000737113"/>
    </source>
</evidence>
<dbReference type="Pfam" id="PF09523">
    <property type="entry name" value="DUF2390"/>
    <property type="match status" value="1"/>
</dbReference>
<dbReference type="InterPro" id="IPR012659">
    <property type="entry name" value="CHP02444"/>
</dbReference>
<keyword evidence="2" id="KW-1185">Reference proteome</keyword>
<protein>
    <submittedName>
        <fullName evidence="1">TIGR02444 family protein</fullName>
    </submittedName>
</protein>
<reference evidence="1" key="1">
    <citation type="submission" date="2020-04" db="EMBL/GenBank/DDBJ databases">
        <title>Description of Shewanella salipaludis sp. nov., isolated from a salt marsh.</title>
        <authorList>
            <person name="Park S."/>
            <person name="Yoon J.-H."/>
        </authorList>
    </citation>
    <scope>NUCLEOTIDE SEQUENCE</scope>
    <source>
        <strain evidence="1">SHSM-M6</strain>
    </source>
</reference>
<evidence type="ECO:0000313" key="1">
    <source>
        <dbReference type="EMBL" id="NMH65340.1"/>
    </source>
</evidence>
<gene>
    <name evidence="1" type="ORF">HC757_09170</name>
</gene>
<name>A0A972G6E9_9GAMM</name>